<dbReference type="GO" id="GO:0000981">
    <property type="term" value="F:DNA-binding transcription factor activity, RNA polymerase II-specific"/>
    <property type="evidence" value="ECO:0007669"/>
    <property type="project" value="InterPro"/>
</dbReference>
<sequence>MSDQDELRLPEWGLGKTARGRARLPSSRRRERPHFSCNLCRQRKLRCDRQYPCGACGQRGLGLSCTYAPNASRPVGEQRERTVQDRIQQLESLVVDLMQRTSASHAGQEPSVTPGPPSPLLTTGHSNDATKNADFANNTSPASDCGSMQLTSSGASYVNSAHWAAVLDGIAELKDHFEKEEEVPASSRLSDPSFPDWTGPQLLYGCTKLATKEEILASIPTRQVVDRLVSRYFSSFEMSPAVLHSVQFLEEYEEFWKDPSATPVIWLGLLFTIMCLAAQFQKFRLDPGAQTPATLSIEQDVETFRQKIVQCLILGNYAKGGPYVLETLMLYIAVELFSRSDAEIGVWILLGTIVQLAMHMGYHRDPKHFKGMSSFAGEMRKRVWATVVELDLGISAQMGLPRLIKQWQTDTTEPSNLQDSDFDKTTTDMPPSRPETDLTPMLYRLVKARLMATIGFIWDFAADTRSYTYTDVMKMDKKLQETHTSIPECLKWRSMAHCILDSPQIIMQKVFLEIMFHRARIVLHRRYLHCSPTKTQYGYSQQACLDAALKLLEYQHVLQEETRPFCQLYQERWRVSSLVNHDFLLATSILCFYLQQARGETHEGAEASMVETIWAYLRRSYDIWLHSSSSSKEAQKAVKALSVILGSRNASGAGSDVETNIPLEQLSPSPCSNTSYYHQSNSAGFGVQFPVFDATVLANWASPTIEPLGSFQVSTPASNVGWQMLDALDTLSPLQRPWDGIPYEPEKIYKDAGNSLL</sequence>
<dbReference type="Gene3D" id="4.10.240.10">
    <property type="entry name" value="Zn(2)-C6 fungal-type DNA-binding domain"/>
    <property type="match status" value="1"/>
</dbReference>
<dbReference type="InterPro" id="IPR050613">
    <property type="entry name" value="Sec_Metabolite_Reg"/>
</dbReference>
<dbReference type="SMART" id="SM00066">
    <property type="entry name" value="GAL4"/>
    <property type="match status" value="1"/>
</dbReference>
<dbReference type="GO" id="GO:0008270">
    <property type="term" value="F:zinc ion binding"/>
    <property type="evidence" value="ECO:0007669"/>
    <property type="project" value="InterPro"/>
</dbReference>
<dbReference type="PANTHER" id="PTHR31001:SF74">
    <property type="entry name" value="ZN(II)2CYS6 TRANSCRIPTION FACTOR (EUROFUNG)"/>
    <property type="match status" value="1"/>
</dbReference>
<evidence type="ECO:0000256" key="4">
    <source>
        <dbReference type="SAM" id="MobiDB-lite"/>
    </source>
</evidence>
<feature type="compositionally biased region" description="Polar residues" evidence="4">
    <location>
        <begin position="125"/>
        <end position="138"/>
    </location>
</feature>
<dbReference type="PROSITE" id="PS00463">
    <property type="entry name" value="ZN2_CY6_FUNGAL_1"/>
    <property type="match status" value="1"/>
</dbReference>
<dbReference type="SUPFAM" id="SSF57701">
    <property type="entry name" value="Zn2/Cys6 DNA-binding domain"/>
    <property type="match status" value="1"/>
</dbReference>
<evidence type="ECO:0000256" key="2">
    <source>
        <dbReference type="ARBA" id="ARBA00022723"/>
    </source>
</evidence>
<dbReference type="GO" id="GO:0003677">
    <property type="term" value="F:DNA binding"/>
    <property type="evidence" value="ECO:0007669"/>
    <property type="project" value="InterPro"/>
</dbReference>
<dbReference type="OrthoDB" id="4934715at2759"/>
<feature type="region of interest" description="Disordered" evidence="4">
    <location>
        <begin position="411"/>
        <end position="433"/>
    </location>
</feature>
<proteinExistence type="predicted"/>
<dbReference type="InterPro" id="IPR036864">
    <property type="entry name" value="Zn2-C6_fun-type_DNA-bd_sf"/>
</dbReference>
<feature type="region of interest" description="Disordered" evidence="4">
    <location>
        <begin position="102"/>
        <end position="138"/>
    </location>
</feature>
<dbReference type="PANTHER" id="PTHR31001">
    <property type="entry name" value="UNCHARACTERIZED TRANSCRIPTIONAL REGULATORY PROTEIN"/>
    <property type="match status" value="1"/>
</dbReference>
<dbReference type="GO" id="GO:0006351">
    <property type="term" value="P:DNA-templated transcription"/>
    <property type="evidence" value="ECO:0007669"/>
    <property type="project" value="InterPro"/>
</dbReference>
<keyword evidence="7" id="KW-1185">Reference proteome</keyword>
<comment type="subcellular location">
    <subcellularLocation>
        <location evidence="1">Nucleus</location>
    </subcellularLocation>
</comment>
<dbReference type="AlphaFoldDB" id="A0A6A6DBL5"/>
<evidence type="ECO:0000313" key="7">
    <source>
        <dbReference type="Proteomes" id="UP000800200"/>
    </source>
</evidence>
<gene>
    <name evidence="6" type="ORF">K469DRAFT_743153</name>
</gene>
<name>A0A6A6DBL5_9PEZI</name>
<dbReference type="CDD" id="cd00067">
    <property type="entry name" value="GAL4"/>
    <property type="match status" value="1"/>
</dbReference>
<evidence type="ECO:0000313" key="6">
    <source>
        <dbReference type="EMBL" id="KAF2175888.1"/>
    </source>
</evidence>
<dbReference type="InterPro" id="IPR001138">
    <property type="entry name" value="Zn2Cys6_DnaBD"/>
</dbReference>
<feature type="domain" description="Zn(2)-C6 fungal-type" evidence="5">
    <location>
        <begin position="36"/>
        <end position="67"/>
    </location>
</feature>
<organism evidence="6 7">
    <name type="scientific">Zopfia rhizophila CBS 207.26</name>
    <dbReference type="NCBI Taxonomy" id="1314779"/>
    <lineage>
        <taxon>Eukaryota</taxon>
        <taxon>Fungi</taxon>
        <taxon>Dikarya</taxon>
        <taxon>Ascomycota</taxon>
        <taxon>Pezizomycotina</taxon>
        <taxon>Dothideomycetes</taxon>
        <taxon>Dothideomycetes incertae sedis</taxon>
        <taxon>Zopfiaceae</taxon>
        <taxon>Zopfia</taxon>
    </lineage>
</organism>
<evidence type="ECO:0000259" key="5">
    <source>
        <dbReference type="PROSITE" id="PS50048"/>
    </source>
</evidence>
<dbReference type="SMART" id="SM00906">
    <property type="entry name" value="Fungal_trans"/>
    <property type="match status" value="1"/>
</dbReference>
<accession>A0A6A6DBL5</accession>
<reference evidence="6" key="1">
    <citation type="journal article" date="2020" name="Stud. Mycol.">
        <title>101 Dothideomycetes genomes: a test case for predicting lifestyles and emergence of pathogens.</title>
        <authorList>
            <person name="Haridas S."/>
            <person name="Albert R."/>
            <person name="Binder M."/>
            <person name="Bloem J."/>
            <person name="Labutti K."/>
            <person name="Salamov A."/>
            <person name="Andreopoulos B."/>
            <person name="Baker S."/>
            <person name="Barry K."/>
            <person name="Bills G."/>
            <person name="Bluhm B."/>
            <person name="Cannon C."/>
            <person name="Castanera R."/>
            <person name="Culley D."/>
            <person name="Daum C."/>
            <person name="Ezra D."/>
            <person name="Gonzalez J."/>
            <person name="Henrissat B."/>
            <person name="Kuo A."/>
            <person name="Liang C."/>
            <person name="Lipzen A."/>
            <person name="Lutzoni F."/>
            <person name="Magnuson J."/>
            <person name="Mondo S."/>
            <person name="Nolan M."/>
            <person name="Ohm R."/>
            <person name="Pangilinan J."/>
            <person name="Park H.-J."/>
            <person name="Ramirez L."/>
            <person name="Alfaro M."/>
            <person name="Sun H."/>
            <person name="Tritt A."/>
            <person name="Yoshinaga Y."/>
            <person name="Zwiers L.-H."/>
            <person name="Turgeon B."/>
            <person name="Goodwin S."/>
            <person name="Spatafora J."/>
            <person name="Crous P."/>
            <person name="Grigoriev I."/>
        </authorList>
    </citation>
    <scope>NUCLEOTIDE SEQUENCE</scope>
    <source>
        <strain evidence="6">CBS 207.26</strain>
    </source>
</reference>
<keyword evidence="3" id="KW-0539">Nucleus</keyword>
<protein>
    <submittedName>
        <fullName evidence="6">Fungal-specific transcription factor domain-containing protein</fullName>
    </submittedName>
</protein>
<dbReference type="PROSITE" id="PS50048">
    <property type="entry name" value="ZN2_CY6_FUNGAL_2"/>
    <property type="match status" value="1"/>
</dbReference>
<evidence type="ECO:0000256" key="1">
    <source>
        <dbReference type="ARBA" id="ARBA00004123"/>
    </source>
</evidence>
<keyword evidence="2" id="KW-0479">Metal-binding</keyword>
<dbReference type="InterPro" id="IPR007219">
    <property type="entry name" value="XnlR_reg_dom"/>
</dbReference>
<dbReference type="Pfam" id="PF00172">
    <property type="entry name" value="Zn_clus"/>
    <property type="match status" value="1"/>
</dbReference>
<dbReference type="EMBL" id="ML994721">
    <property type="protein sequence ID" value="KAF2175888.1"/>
    <property type="molecule type" value="Genomic_DNA"/>
</dbReference>
<evidence type="ECO:0000256" key="3">
    <source>
        <dbReference type="ARBA" id="ARBA00023242"/>
    </source>
</evidence>
<dbReference type="CDD" id="cd12148">
    <property type="entry name" value="fungal_TF_MHR"/>
    <property type="match status" value="1"/>
</dbReference>
<dbReference type="GO" id="GO:0005634">
    <property type="term" value="C:nucleus"/>
    <property type="evidence" value="ECO:0007669"/>
    <property type="project" value="UniProtKB-SubCell"/>
</dbReference>
<dbReference type="Pfam" id="PF04082">
    <property type="entry name" value="Fungal_trans"/>
    <property type="match status" value="1"/>
</dbReference>
<dbReference type="Proteomes" id="UP000800200">
    <property type="component" value="Unassembled WGS sequence"/>
</dbReference>